<dbReference type="Proteomes" id="UP000030528">
    <property type="component" value="Unassembled WGS sequence"/>
</dbReference>
<comment type="caution">
    <text evidence="4">The sequence shown here is derived from an EMBL/GenBank/DDBJ whole genome shotgun (WGS) entry which is preliminary data.</text>
</comment>
<dbReference type="NCBIfam" id="NF002806">
    <property type="entry name" value="PRK02948.1"/>
    <property type="match status" value="1"/>
</dbReference>
<dbReference type="InterPro" id="IPR015424">
    <property type="entry name" value="PyrdxlP-dep_Trfase"/>
</dbReference>
<dbReference type="InterPro" id="IPR015422">
    <property type="entry name" value="PyrdxlP-dep_Trfase_small"/>
</dbReference>
<keyword evidence="2" id="KW-0663">Pyridoxal phosphate</keyword>
<dbReference type="InterPro" id="IPR000192">
    <property type="entry name" value="Aminotrans_V_dom"/>
</dbReference>
<evidence type="ECO:0000313" key="4">
    <source>
        <dbReference type="EMBL" id="KGX93776.1"/>
    </source>
</evidence>
<dbReference type="eggNOG" id="COG1104">
    <property type="taxonomic scope" value="Bacteria"/>
</dbReference>
<organism evidence="4 5">
    <name type="scientific">Pontibacillus halophilus JSM 076056 = DSM 19796</name>
    <dbReference type="NCBI Taxonomy" id="1385510"/>
    <lineage>
        <taxon>Bacteria</taxon>
        <taxon>Bacillati</taxon>
        <taxon>Bacillota</taxon>
        <taxon>Bacilli</taxon>
        <taxon>Bacillales</taxon>
        <taxon>Bacillaceae</taxon>
        <taxon>Pontibacillus</taxon>
    </lineage>
</organism>
<sequence>MIYLDYASTCPLDEEALQVYGEVSRQYFGNTESLHDRGTESAQLLEVCRATLARQLSVPSSDLFFTSGGTESNALGIRALASATNRKKIITTMAEHESVHCVVGRLQREGMEVVYVPMDLDGRINVNQLYEYLDFDVAMVILQHVNGEIGSIQPIQEVRRMCDEYGVFLHVDCVQSLGKQALGPILEGVHSAAFSAHKVYGPKGVGALLLRSNVAYEKRGSGHESGVRAGTVDLPGIAAFITAAERLNDRIGQNGEKDWKLREALLSELSDQVVVYGSCHVRHQQHAIIGLSIPGIEGQYAMLECNRHGIAISTGSACSIGKEGNARIMQAMGVEDHVARTFIRVSFGQETQLEDVRSFMNVVEKLQAERAFL</sequence>
<dbReference type="PANTHER" id="PTHR11601">
    <property type="entry name" value="CYSTEINE DESULFURYLASE FAMILY MEMBER"/>
    <property type="match status" value="1"/>
</dbReference>
<evidence type="ECO:0000256" key="2">
    <source>
        <dbReference type="ARBA" id="ARBA00022898"/>
    </source>
</evidence>
<keyword evidence="5" id="KW-1185">Reference proteome</keyword>
<evidence type="ECO:0000313" key="5">
    <source>
        <dbReference type="Proteomes" id="UP000030528"/>
    </source>
</evidence>
<name>A0A0A5GKG5_9BACI</name>
<keyword evidence="4" id="KW-0808">Transferase</keyword>
<dbReference type="Gene3D" id="3.90.1150.10">
    <property type="entry name" value="Aspartate Aminotransferase, domain 1"/>
    <property type="match status" value="1"/>
</dbReference>
<dbReference type="RefSeq" id="WP_026799124.1">
    <property type="nucleotide sequence ID" value="NZ_AULI01000001.1"/>
</dbReference>
<dbReference type="AlphaFoldDB" id="A0A0A5GKG5"/>
<accession>A0A0A5GKG5</accession>
<dbReference type="PIRSF" id="PIRSF005572">
    <property type="entry name" value="NifS"/>
    <property type="match status" value="1"/>
</dbReference>
<evidence type="ECO:0000256" key="1">
    <source>
        <dbReference type="ARBA" id="ARBA00001933"/>
    </source>
</evidence>
<dbReference type="SUPFAM" id="SSF53383">
    <property type="entry name" value="PLP-dependent transferases"/>
    <property type="match status" value="1"/>
</dbReference>
<dbReference type="Pfam" id="PF00266">
    <property type="entry name" value="Aminotran_5"/>
    <property type="match status" value="1"/>
</dbReference>
<dbReference type="STRING" id="1385510.GCA_000425205_00314"/>
<protein>
    <submittedName>
        <fullName evidence="4">Cysteine desulfarase</fullName>
        <ecNumber evidence="4">2.8.1.7</ecNumber>
    </submittedName>
</protein>
<dbReference type="Gene3D" id="3.40.640.10">
    <property type="entry name" value="Type I PLP-dependent aspartate aminotransferase-like (Major domain)"/>
    <property type="match status" value="1"/>
</dbReference>
<dbReference type="InterPro" id="IPR016454">
    <property type="entry name" value="Cysteine_dSase"/>
</dbReference>
<dbReference type="EMBL" id="AVPE01000001">
    <property type="protein sequence ID" value="KGX93776.1"/>
    <property type="molecule type" value="Genomic_DNA"/>
</dbReference>
<feature type="domain" description="Aminotransferase class V" evidence="3">
    <location>
        <begin position="2"/>
        <end position="358"/>
    </location>
</feature>
<reference evidence="4 5" key="1">
    <citation type="submission" date="2013-08" db="EMBL/GenBank/DDBJ databases">
        <authorList>
            <person name="Huang J."/>
            <person name="Wang G."/>
        </authorList>
    </citation>
    <scope>NUCLEOTIDE SEQUENCE [LARGE SCALE GENOMIC DNA]</scope>
    <source>
        <strain evidence="4 5">JSM 076056</strain>
    </source>
</reference>
<dbReference type="EC" id="2.8.1.7" evidence="4"/>
<gene>
    <name evidence="4" type="ORF">N781_00820</name>
</gene>
<dbReference type="GO" id="GO:0031071">
    <property type="term" value="F:cysteine desulfurase activity"/>
    <property type="evidence" value="ECO:0007669"/>
    <property type="project" value="UniProtKB-EC"/>
</dbReference>
<dbReference type="PANTHER" id="PTHR11601:SF36">
    <property type="entry name" value="CYSTEINE DESULFURASE NIFS-RELATED"/>
    <property type="match status" value="1"/>
</dbReference>
<dbReference type="InterPro" id="IPR015421">
    <property type="entry name" value="PyrdxlP-dep_Trfase_major"/>
</dbReference>
<comment type="cofactor">
    <cofactor evidence="1">
        <name>pyridoxal 5'-phosphate</name>
        <dbReference type="ChEBI" id="CHEBI:597326"/>
    </cofactor>
</comment>
<evidence type="ECO:0000259" key="3">
    <source>
        <dbReference type="Pfam" id="PF00266"/>
    </source>
</evidence>
<proteinExistence type="predicted"/>